<comment type="caution">
    <text evidence="4">The sequence shown here is derived from an EMBL/GenBank/DDBJ whole genome shotgun (WGS) entry which is preliminary data.</text>
</comment>
<dbReference type="InterPro" id="IPR017996">
    <property type="entry name" value="MRJP/yellow-related"/>
</dbReference>
<dbReference type="Proteomes" id="UP000285744">
    <property type="component" value="Unassembled WGS sequence"/>
</dbReference>
<dbReference type="PANTHER" id="PTHR10009:SF18">
    <property type="entry name" value="PROTEIN YELLOW-LIKE PROTEIN"/>
    <property type="match status" value="1"/>
</dbReference>
<name>A0A420ET83_9ACTN</name>
<reference evidence="4 5" key="1">
    <citation type="journal article" date="2018" name="Int. J. Syst. Evol. Microbiol.">
        <title>Micromonospora globbae sp. nov., an endophytic actinomycete isolated from roots of Globba winitii C. H. Wright.</title>
        <authorList>
            <person name="Kuncharoen N."/>
            <person name="Pittayakhajonwut P."/>
            <person name="Tanasupawat S."/>
        </authorList>
    </citation>
    <scope>NUCLEOTIDE SEQUENCE [LARGE SCALE GENOMIC DNA]</scope>
    <source>
        <strain evidence="4 5">WPS1-2</strain>
    </source>
</reference>
<dbReference type="Pfam" id="PF03022">
    <property type="entry name" value="MRJP"/>
    <property type="match status" value="1"/>
</dbReference>
<evidence type="ECO:0000256" key="3">
    <source>
        <dbReference type="SAM" id="MobiDB-lite"/>
    </source>
</evidence>
<dbReference type="PANTHER" id="PTHR10009">
    <property type="entry name" value="PROTEIN YELLOW-RELATED"/>
    <property type="match status" value="1"/>
</dbReference>
<feature type="region of interest" description="Disordered" evidence="3">
    <location>
        <begin position="1"/>
        <end position="78"/>
    </location>
</feature>
<dbReference type="EMBL" id="RAQQ01000030">
    <property type="protein sequence ID" value="RKF23926.1"/>
    <property type="molecule type" value="Genomic_DNA"/>
</dbReference>
<dbReference type="Gene3D" id="2.120.10.30">
    <property type="entry name" value="TolB, C-terminal domain"/>
    <property type="match status" value="1"/>
</dbReference>
<dbReference type="InterPro" id="IPR011042">
    <property type="entry name" value="6-blade_b-propeller_TolB-like"/>
</dbReference>
<evidence type="ECO:0008006" key="6">
    <source>
        <dbReference type="Google" id="ProtNLM"/>
    </source>
</evidence>
<proteinExistence type="predicted"/>
<organism evidence="4 5">
    <name type="scientific">Micromonospora globbae</name>
    <dbReference type="NCBI Taxonomy" id="1894969"/>
    <lineage>
        <taxon>Bacteria</taxon>
        <taxon>Bacillati</taxon>
        <taxon>Actinomycetota</taxon>
        <taxon>Actinomycetes</taxon>
        <taxon>Micromonosporales</taxon>
        <taxon>Micromonosporaceae</taxon>
        <taxon>Micromonospora</taxon>
    </lineage>
</organism>
<sequence length="432" mass="45338">MCPPDGRRCLRPSTPVHGSISVKKASRGAPVFGPAGPREPGEAGKPAGLVGPGNPAAPGRPGSQAGLPPAARAGNAADHVTGREDAVALPTREDGRVTPVVANDRVCTGVTTVDGRIFVSFPGADEPGVQVAEALPDGRRVPWPDESWNAVHDEPRPDGAYVHVNGLRAGPDGRLWIVDSGAPGLGRPQVPGGARLIVTDPGSGEVTRIYDLAAAVGEHSYVDDVRFNGGTAYLTDAGVGGLIVLDLASGRARRVLDGHPSTRGRPLVADGEVLRGPDGAEVVLHVDQLEVSPDGRYLYYQPASGGLSRIETRWLDDPSVTPATVAAHVEPWLDTPTTGGTAIDAAGTIYLADAERRRILTVSPEREVATLVADPRLAWVDAMWVDADGDLWMPAAQLHRTPGLARGEQRVEYPVWIYRMSVGVPPAPNDHA</sequence>
<keyword evidence="2" id="KW-0964">Secreted</keyword>
<feature type="compositionally biased region" description="Low complexity" evidence="3">
    <location>
        <begin position="33"/>
        <end position="62"/>
    </location>
</feature>
<evidence type="ECO:0000256" key="2">
    <source>
        <dbReference type="ARBA" id="ARBA00022525"/>
    </source>
</evidence>
<gene>
    <name evidence="4" type="ORF">D7I43_28960</name>
</gene>
<dbReference type="SUPFAM" id="SSF63829">
    <property type="entry name" value="Calcium-dependent phosphotriesterase"/>
    <property type="match status" value="1"/>
</dbReference>
<accession>A0A420ET83</accession>
<comment type="subcellular location">
    <subcellularLocation>
        <location evidence="1">Secreted</location>
    </subcellularLocation>
</comment>
<evidence type="ECO:0000256" key="1">
    <source>
        <dbReference type="ARBA" id="ARBA00004613"/>
    </source>
</evidence>
<evidence type="ECO:0000313" key="5">
    <source>
        <dbReference type="Proteomes" id="UP000285744"/>
    </source>
</evidence>
<dbReference type="GO" id="GO:0005576">
    <property type="term" value="C:extracellular region"/>
    <property type="evidence" value="ECO:0007669"/>
    <property type="project" value="UniProtKB-SubCell"/>
</dbReference>
<dbReference type="AlphaFoldDB" id="A0A420ET83"/>
<protein>
    <recommendedName>
        <fullName evidence="6">Gluconolaconase</fullName>
    </recommendedName>
</protein>
<evidence type="ECO:0000313" key="4">
    <source>
        <dbReference type="EMBL" id="RKF23926.1"/>
    </source>
</evidence>
<dbReference type="OrthoDB" id="9797664at2"/>